<keyword evidence="2" id="KW-1185">Reference proteome</keyword>
<dbReference type="Proteomes" id="UP000095287">
    <property type="component" value="Unplaced"/>
</dbReference>
<evidence type="ECO:0000313" key="3">
    <source>
        <dbReference type="WBParaSite" id="L893_g21812.t1"/>
    </source>
</evidence>
<evidence type="ECO:0000256" key="1">
    <source>
        <dbReference type="SAM" id="Phobius"/>
    </source>
</evidence>
<evidence type="ECO:0000313" key="2">
    <source>
        <dbReference type="Proteomes" id="UP000095287"/>
    </source>
</evidence>
<dbReference type="AlphaFoldDB" id="A0A1I7Z217"/>
<sequence>MKLAWKNSRILVPYSTFNAVPARTTTRTIARTICVIGQSRVQERSGPFKVAVLIGIAALATYICGPCIIVGLVEVLIALICCPFTVLKAMKNARS</sequence>
<dbReference type="WBParaSite" id="L893_g21812.t1">
    <property type="protein sequence ID" value="L893_g21812.t1"/>
    <property type="gene ID" value="L893_g21812"/>
</dbReference>
<feature type="transmembrane region" description="Helical" evidence="1">
    <location>
        <begin position="46"/>
        <end position="63"/>
    </location>
</feature>
<keyword evidence="1" id="KW-0472">Membrane</keyword>
<name>A0A1I7Z217_9BILA</name>
<keyword evidence="1" id="KW-1133">Transmembrane helix</keyword>
<reference evidence="3" key="1">
    <citation type="submission" date="2016-11" db="UniProtKB">
        <authorList>
            <consortium name="WormBaseParasite"/>
        </authorList>
    </citation>
    <scope>IDENTIFICATION</scope>
</reference>
<organism evidence="2 3">
    <name type="scientific">Steinernema glaseri</name>
    <dbReference type="NCBI Taxonomy" id="37863"/>
    <lineage>
        <taxon>Eukaryota</taxon>
        <taxon>Metazoa</taxon>
        <taxon>Ecdysozoa</taxon>
        <taxon>Nematoda</taxon>
        <taxon>Chromadorea</taxon>
        <taxon>Rhabditida</taxon>
        <taxon>Tylenchina</taxon>
        <taxon>Panagrolaimomorpha</taxon>
        <taxon>Strongyloidoidea</taxon>
        <taxon>Steinernematidae</taxon>
        <taxon>Steinernema</taxon>
    </lineage>
</organism>
<keyword evidence="1" id="KW-0812">Transmembrane</keyword>
<accession>A0A1I7Z217</accession>
<protein>
    <submittedName>
        <fullName evidence="3">DUF2892 domain-containing protein</fullName>
    </submittedName>
</protein>
<proteinExistence type="predicted"/>
<feature type="transmembrane region" description="Helical" evidence="1">
    <location>
        <begin position="69"/>
        <end position="87"/>
    </location>
</feature>